<protein>
    <submittedName>
        <fullName evidence="3">IS3 family transposase</fullName>
    </submittedName>
</protein>
<dbReference type="InterPro" id="IPR001584">
    <property type="entry name" value="Integrase_cat-core"/>
</dbReference>
<dbReference type="Proteomes" id="UP001432011">
    <property type="component" value="Chromosome"/>
</dbReference>
<dbReference type="PROSITE" id="PS50994">
    <property type="entry name" value="INTEGRASE"/>
    <property type="match status" value="1"/>
</dbReference>
<sequence length="233" mass="25796">MSVAAFICSQKTDHGIDHATSCRALGVSQSWFYKWKNRIDVETPTARDERRNDLDAEITRLFEASGRTYGSPRITRDLHQVGWRVSKNTVATRMAELGLAGRPPKRRRSLTRQGKRPAAPDLVRRKFTAIAPDLLWCGDVTEIDTGEGKLYLATVEDLFSRRLLGYAMSEHHDAALTVASLQMAVATRGGDVDGVIFHSDRGSEYTAARYQAECARHGVVQSMGRVGCSLLTG</sequence>
<dbReference type="RefSeq" id="WP_328708224.1">
    <property type="nucleotide sequence ID" value="NZ_CP108085.1"/>
</dbReference>
<dbReference type="Pfam" id="PF00665">
    <property type="entry name" value="rve"/>
    <property type="match status" value="1"/>
</dbReference>
<name>A0ABZ1SJA3_9ACTN</name>
<comment type="function">
    <text evidence="1">Involved in the transposition of the insertion sequence.</text>
</comment>
<dbReference type="Pfam" id="PF13276">
    <property type="entry name" value="HTH_21"/>
    <property type="match status" value="1"/>
</dbReference>
<feature type="domain" description="Integrase catalytic" evidence="2">
    <location>
        <begin position="128"/>
        <end position="233"/>
    </location>
</feature>
<evidence type="ECO:0000256" key="1">
    <source>
        <dbReference type="ARBA" id="ARBA00002286"/>
    </source>
</evidence>
<dbReference type="InterPro" id="IPR036397">
    <property type="entry name" value="RNaseH_sf"/>
</dbReference>
<evidence type="ECO:0000313" key="4">
    <source>
        <dbReference type="Proteomes" id="UP001432011"/>
    </source>
</evidence>
<reference evidence="3" key="1">
    <citation type="submission" date="2022-10" db="EMBL/GenBank/DDBJ databases">
        <title>The complete genomes of actinobacterial strains from the NBC collection.</title>
        <authorList>
            <person name="Joergensen T.S."/>
            <person name="Alvarez Arevalo M."/>
            <person name="Sterndorff E.B."/>
            <person name="Faurdal D."/>
            <person name="Vuksanovic O."/>
            <person name="Mourched A.-S."/>
            <person name="Charusanti P."/>
            <person name="Shaw S."/>
            <person name="Blin K."/>
            <person name="Weber T."/>
        </authorList>
    </citation>
    <scope>NUCLEOTIDE SEQUENCE</scope>
    <source>
        <strain evidence="3">NBC_00254</strain>
    </source>
</reference>
<dbReference type="Gene3D" id="3.30.420.10">
    <property type="entry name" value="Ribonuclease H-like superfamily/Ribonuclease H"/>
    <property type="match status" value="1"/>
</dbReference>
<dbReference type="EMBL" id="CP108085">
    <property type="protein sequence ID" value="WUP71792.1"/>
    <property type="molecule type" value="Genomic_DNA"/>
</dbReference>
<dbReference type="PANTHER" id="PTHR46889">
    <property type="entry name" value="TRANSPOSASE INSF FOR INSERTION SEQUENCE IS3B-RELATED"/>
    <property type="match status" value="1"/>
</dbReference>
<dbReference type="SUPFAM" id="SSF53098">
    <property type="entry name" value="Ribonuclease H-like"/>
    <property type="match status" value="1"/>
</dbReference>
<evidence type="ECO:0000313" key="3">
    <source>
        <dbReference type="EMBL" id="WUP71792.1"/>
    </source>
</evidence>
<keyword evidence="4" id="KW-1185">Reference proteome</keyword>
<accession>A0ABZ1SJA3</accession>
<gene>
    <name evidence="3" type="ORF">OG913_20320</name>
</gene>
<dbReference type="NCBIfam" id="NF033516">
    <property type="entry name" value="transpos_IS3"/>
    <property type="match status" value="1"/>
</dbReference>
<proteinExistence type="predicted"/>
<dbReference type="InterPro" id="IPR048020">
    <property type="entry name" value="Transpos_IS3"/>
</dbReference>
<dbReference type="InterPro" id="IPR012337">
    <property type="entry name" value="RNaseH-like_sf"/>
</dbReference>
<organism evidence="3 4">
    <name type="scientific">Microbispora hainanensis</name>
    <dbReference type="NCBI Taxonomy" id="568844"/>
    <lineage>
        <taxon>Bacteria</taxon>
        <taxon>Bacillati</taxon>
        <taxon>Actinomycetota</taxon>
        <taxon>Actinomycetes</taxon>
        <taxon>Streptosporangiales</taxon>
        <taxon>Streptosporangiaceae</taxon>
        <taxon>Microbispora</taxon>
    </lineage>
</organism>
<evidence type="ECO:0000259" key="2">
    <source>
        <dbReference type="PROSITE" id="PS50994"/>
    </source>
</evidence>
<dbReference type="InterPro" id="IPR050900">
    <property type="entry name" value="Transposase_IS3/IS150/IS904"/>
</dbReference>
<dbReference type="PANTHER" id="PTHR46889:SF4">
    <property type="entry name" value="TRANSPOSASE INSO FOR INSERTION SEQUENCE ELEMENT IS911B-RELATED"/>
    <property type="match status" value="1"/>
</dbReference>
<dbReference type="InterPro" id="IPR025948">
    <property type="entry name" value="HTH-like_dom"/>
</dbReference>